<comment type="caution">
    <text evidence="2">The sequence shown here is derived from an EMBL/GenBank/DDBJ whole genome shotgun (WGS) entry which is preliminary data.</text>
</comment>
<evidence type="ECO:0000256" key="1">
    <source>
        <dbReference type="SAM" id="MobiDB-lite"/>
    </source>
</evidence>
<protein>
    <submittedName>
        <fullName evidence="2">Uncharacterized protein</fullName>
    </submittedName>
</protein>
<reference evidence="2 3" key="1">
    <citation type="journal article" date="2016" name="BMC Genomics">
        <title>Comparative genomics reveals Cyclospora cayetanensis possesses coccidia-like metabolism and invasion components but unique surface antigens.</title>
        <authorList>
            <person name="Liu S."/>
            <person name="Wang L."/>
            <person name="Zheng H."/>
            <person name="Xu Z."/>
            <person name="Roellig D.M."/>
            <person name="Li N."/>
            <person name="Frace M.A."/>
            <person name="Tang K."/>
            <person name="Arrowood M.J."/>
            <person name="Moss D.M."/>
            <person name="Zhang L."/>
            <person name="Feng Y."/>
            <person name="Xiao L."/>
        </authorList>
    </citation>
    <scope>NUCLEOTIDE SEQUENCE [LARGE SCALE GENOMIC DNA]</scope>
    <source>
        <strain evidence="2 3">CHN_HEN01</strain>
    </source>
</reference>
<feature type="compositionally biased region" description="Polar residues" evidence="1">
    <location>
        <begin position="44"/>
        <end position="54"/>
    </location>
</feature>
<dbReference type="InParanoid" id="A0A1D3D5S8"/>
<keyword evidence="3" id="KW-1185">Reference proteome</keyword>
<name>A0A1D3D5S8_9EIME</name>
<evidence type="ECO:0000313" key="3">
    <source>
        <dbReference type="Proteomes" id="UP000095192"/>
    </source>
</evidence>
<dbReference type="AlphaFoldDB" id="A0A1D3D5S8"/>
<feature type="region of interest" description="Disordered" evidence="1">
    <location>
        <begin position="30"/>
        <end position="78"/>
    </location>
</feature>
<dbReference type="VEuPathDB" id="ToxoDB:cyc_08518"/>
<sequence>MLLLVLMPPAAKANQSSNFVFGSLEKQHDAHGCPQEQEKHDNACPTSPSLSGVTTGEDAANRHQQPPALPTPHSDQMERSVLRDAAASERMMSGEEGDVWKKMRQESSKEHVVAKRVYRREALPVVTSPQALRAADVAQTARMRKGAGAVLKQPPRRVSLGKLVVLRHF</sequence>
<accession>A0A1D3D5S8</accession>
<feature type="compositionally biased region" description="Basic and acidic residues" evidence="1">
    <location>
        <begin position="30"/>
        <end position="42"/>
    </location>
</feature>
<dbReference type="EMBL" id="JROU02000620">
    <property type="protein sequence ID" value="OEH78789.1"/>
    <property type="molecule type" value="Genomic_DNA"/>
</dbReference>
<gene>
    <name evidence="2" type="ORF">cyc_08518</name>
</gene>
<evidence type="ECO:0000313" key="2">
    <source>
        <dbReference type="EMBL" id="OEH78789.1"/>
    </source>
</evidence>
<organism evidence="2 3">
    <name type="scientific">Cyclospora cayetanensis</name>
    <dbReference type="NCBI Taxonomy" id="88456"/>
    <lineage>
        <taxon>Eukaryota</taxon>
        <taxon>Sar</taxon>
        <taxon>Alveolata</taxon>
        <taxon>Apicomplexa</taxon>
        <taxon>Conoidasida</taxon>
        <taxon>Coccidia</taxon>
        <taxon>Eucoccidiorida</taxon>
        <taxon>Eimeriorina</taxon>
        <taxon>Eimeriidae</taxon>
        <taxon>Cyclospora</taxon>
    </lineage>
</organism>
<dbReference type="Proteomes" id="UP000095192">
    <property type="component" value="Unassembled WGS sequence"/>
</dbReference>
<proteinExistence type="predicted"/>